<name>A0A1Y5RTA6_9PROT</name>
<dbReference type="EMBL" id="FWFR01000001">
    <property type="protein sequence ID" value="SLN22223.1"/>
    <property type="molecule type" value="Genomic_DNA"/>
</dbReference>
<evidence type="ECO:0000313" key="2">
    <source>
        <dbReference type="EMBL" id="SLN22223.1"/>
    </source>
</evidence>
<dbReference type="SUPFAM" id="SSF52540">
    <property type="entry name" value="P-loop containing nucleoside triphosphate hydrolases"/>
    <property type="match status" value="1"/>
</dbReference>
<dbReference type="RefSeq" id="WP_085881909.1">
    <property type="nucleotide sequence ID" value="NZ_FWFR01000001.1"/>
</dbReference>
<evidence type="ECO:0000259" key="1">
    <source>
        <dbReference type="Pfam" id="PF12705"/>
    </source>
</evidence>
<gene>
    <name evidence="2" type="ORF">OCH7691_00582</name>
</gene>
<feature type="domain" description="PD-(D/E)XK endonuclease-like" evidence="1">
    <location>
        <begin position="728"/>
        <end position="945"/>
    </location>
</feature>
<keyword evidence="3" id="KW-1185">Reference proteome</keyword>
<proteinExistence type="predicted"/>
<dbReference type="InterPro" id="IPR038726">
    <property type="entry name" value="PDDEXK_AddAB-type"/>
</dbReference>
<dbReference type="InterPro" id="IPR027417">
    <property type="entry name" value="P-loop_NTPase"/>
</dbReference>
<dbReference type="OrthoDB" id="9780606at2"/>
<dbReference type="Pfam" id="PF12705">
    <property type="entry name" value="PDDEXK_1"/>
    <property type="match status" value="1"/>
</dbReference>
<organism evidence="2 3">
    <name type="scientific">Oceanibacterium hippocampi</name>
    <dbReference type="NCBI Taxonomy" id="745714"/>
    <lineage>
        <taxon>Bacteria</taxon>
        <taxon>Pseudomonadati</taxon>
        <taxon>Pseudomonadota</taxon>
        <taxon>Alphaproteobacteria</taxon>
        <taxon>Sneathiellales</taxon>
        <taxon>Sneathiellaceae</taxon>
        <taxon>Oceanibacterium</taxon>
    </lineage>
</organism>
<evidence type="ECO:0000313" key="3">
    <source>
        <dbReference type="Proteomes" id="UP000193200"/>
    </source>
</evidence>
<accession>A0A1Y5RTA6</accession>
<dbReference type="Proteomes" id="UP000193200">
    <property type="component" value="Unassembled WGS sequence"/>
</dbReference>
<sequence>MSGEAETQRLAPSAAARPAARNVFAIPAHVPFVDALARGLLARHGDDPLTLSRVTLFLPTRRALPALRSAFLRQMDGKATLLPQMRPLGDVDDMFEAPGLPADGPELADLAPPISQLRRLLMLTRLVRARPPSPGSAQAAALAASLARLLDQMQTEGRRFDDLARIVPAELAVHWQEILEFLTIVSARWPEILAEQGLTDPALHRDARLRALASRWSATPPGDPVYAAGSTGSIPATAALLGIIAGLPGGAVVLPGLDRGLDWADAALIAADPAHPQHGMVSLLAGFGMAPEEVRDWHPWPGEEHGAGRTALVAAALLPAAATDRWRTLRIAGDPGLDRVSRIDCPGAREEAAVIALLLRGALETPGRTAALVTPDRGLARRVAAELARWQIDIDDSAGQPLAASPVGSYLRLVAAMAAERAAPVTLLATLKHPLAAGGERPADFRRGVRLLERRLLRGPRPAAGVGTLLTLAREDGDAGRLVPQLERLAAALAPLDDLIARRTVPLGALIDAHLALAEWLAASDQEAGAERLWRGDDGETAADFLRELREAAEVLPEVEPRQWPALFEVLLDGQVVRAAYGRHPRLSIWGPLEARLQQADLLILGALNEGSWPAETSADPWFSAPMRAALGLPPAERGIGLAAHDFQQAMGAPEVVLTRAEKVDGTPTVPSRWLLRLDMLMQRHGLRFDEVRARDLLAWQARQDAADSVRPAAPPAPRPPVAARPTRLSVTRIEAWMKDPYQIFARDILKLKPLDAIAAEPDAAARGSIIHDALDRFVAACPDVLPPDAETRLLALGRDAFGALLLRPAVWGFWWPRYVRIVRWFVEYERERRKGARTLATEVKGRLEIAGGFCLTATADRIDRFDHGTISIVDYKTGSPPSKPMVDAGLAPQLPLEAAIAAAGGFDGIEALPAEELLYIRLGGGEPPGEALPVKSPTDELVAQSLAGLERLVALFADPATPYLCRPRPELPNAFSDYDHLARVREWATPGGDGSEG</sequence>
<dbReference type="AlphaFoldDB" id="A0A1Y5RTA6"/>
<dbReference type="InParanoid" id="A0A1Y5RTA6"/>
<dbReference type="InterPro" id="IPR014153">
    <property type="entry name" value="Ds_break_AddB"/>
</dbReference>
<reference evidence="2 3" key="1">
    <citation type="submission" date="2017-03" db="EMBL/GenBank/DDBJ databases">
        <authorList>
            <person name="Afonso C.L."/>
            <person name="Miller P.J."/>
            <person name="Scott M.A."/>
            <person name="Spackman E."/>
            <person name="Goraichik I."/>
            <person name="Dimitrov K.M."/>
            <person name="Suarez D.L."/>
            <person name="Swayne D.E."/>
        </authorList>
    </citation>
    <scope>NUCLEOTIDE SEQUENCE [LARGE SCALE GENOMIC DNA]</scope>
    <source>
        <strain evidence="2 3">CECT 7691</strain>
    </source>
</reference>
<protein>
    <submittedName>
        <fullName evidence="2">PD-(D/E)XK nuclease superfamily protein</fullName>
    </submittedName>
</protein>
<dbReference type="NCBIfam" id="TIGR02786">
    <property type="entry name" value="addB_alphas"/>
    <property type="match status" value="1"/>
</dbReference>